<evidence type="ECO:0000256" key="1">
    <source>
        <dbReference type="ARBA" id="ARBA00022679"/>
    </source>
</evidence>
<dbReference type="PANTHER" id="PTHR31896">
    <property type="entry name" value="FAMILY REGULATORY PROTEIN, PUTATIVE (AFU_ORTHOLOGUE AFUA_3G14730)-RELATED"/>
    <property type="match status" value="1"/>
</dbReference>
<dbReference type="EMBL" id="JAJJMA010244123">
    <property type="protein sequence ID" value="MCL7043204.1"/>
    <property type="molecule type" value="Genomic_DNA"/>
</dbReference>
<gene>
    <name evidence="2" type="ORF">MKW94_024324</name>
</gene>
<comment type="caution">
    <text evidence="2">The sequence shown here is derived from an EMBL/GenBank/DDBJ whole genome shotgun (WGS) entry which is preliminary data.</text>
</comment>
<evidence type="ECO:0008006" key="4">
    <source>
        <dbReference type="Google" id="ProtNLM"/>
    </source>
</evidence>
<organism evidence="2 3">
    <name type="scientific">Papaver nudicaule</name>
    <name type="common">Iceland poppy</name>
    <dbReference type="NCBI Taxonomy" id="74823"/>
    <lineage>
        <taxon>Eukaryota</taxon>
        <taxon>Viridiplantae</taxon>
        <taxon>Streptophyta</taxon>
        <taxon>Embryophyta</taxon>
        <taxon>Tracheophyta</taxon>
        <taxon>Spermatophyta</taxon>
        <taxon>Magnoliopsida</taxon>
        <taxon>Ranunculales</taxon>
        <taxon>Papaveraceae</taxon>
        <taxon>Papaveroideae</taxon>
        <taxon>Papaver</taxon>
    </lineage>
</organism>
<dbReference type="InterPro" id="IPR023213">
    <property type="entry name" value="CAT-like_dom_sf"/>
</dbReference>
<dbReference type="Pfam" id="PF02458">
    <property type="entry name" value="Transferase"/>
    <property type="match status" value="1"/>
</dbReference>
<protein>
    <recommendedName>
        <fullName evidence="4">HXXXD-type acyl-transferase family protein</fullName>
    </recommendedName>
</protein>
<reference evidence="2" key="1">
    <citation type="submission" date="2022-03" db="EMBL/GenBank/DDBJ databases">
        <title>A functionally conserved STORR gene fusion in Papaver species that diverged 16.8 million years ago.</title>
        <authorList>
            <person name="Catania T."/>
        </authorList>
    </citation>
    <scope>NUCLEOTIDE SEQUENCE</scope>
    <source>
        <strain evidence="2">S-191538</strain>
    </source>
</reference>
<dbReference type="AlphaFoldDB" id="A0AA41VL88"/>
<evidence type="ECO:0000313" key="3">
    <source>
        <dbReference type="Proteomes" id="UP001177140"/>
    </source>
</evidence>
<proteinExistence type="predicted"/>
<dbReference type="GO" id="GO:0016740">
    <property type="term" value="F:transferase activity"/>
    <property type="evidence" value="ECO:0007669"/>
    <property type="project" value="UniProtKB-KW"/>
</dbReference>
<dbReference type="Proteomes" id="UP001177140">
    <property type="component" value="Unassembled WGS sequence"/>
</dbReference>
<dbReference type="InterPro" id="IPR051283">
    <property type="entry name" value="Sec_Metabolite_Acyltrans"/>
</dbReference>
<sequence length="347" mass="38953">MADILEPVYVPRILHDSFFPLNGVMSYEGFSKPLLAVQVTELIDGVFIGCSLNHSVCDGTSFCHFYNTWYEISRLETPTTTGCNPENHRRHRISRPPLLKRWFPRTSDVPIHLPFFITDKCFKDTYTTTGTNMQQLESKLFHFTVETIAAIKAKANLDISGKTPTKISSLQALLAHFWVAITRAKCLDHNDETSYVVAIGCRDRLKPPVFQEYFGNLSPAGQVTVKVGELLEKGVGWGALLMNQMIMSHDDKAIRESWDSRKNSLLITGSSPRFDMYGCDFGWGKPIAVRSGYSSKHDGVLSAHPTPIKGNVEIEACLPIEIFKALENNTEFMEFVISVLPDLVESI</sequence>
<dbReference type="Gene3D" id="3.30.559.10">
    <property type="entry name" value="Chloramphenicol acetyltransferase-like domain"/>
    <property type="match status" value="2"/>
</dbReference>
<accession>A0AA41VL88</accession>
<name>A0AA41VL88_PAPNU</name>
<dbReference type="PANTHER" id="PTHR31896:SF43">
    <property type="entry name" value="PROTEIN ENHANCED PSEUDOMONAS SUSCEPTIBILITY 1"/>
    <property type="match status" value="1"/>
</dbReference>
<keyword evidence="1" id="KW-0808">Transferase</keyword>
<keyword evidence="3" id="KW-1185">Reference proteome</keyword>
<evidence type="ECO:0000313" key="2">
    <source>
        <dbReference type="EMBL" id="MCL7043204.1"/>
    </source>
</evidence>